<feature type="transmembrane region" description="Helical" evidence="6">
    <location>
        <begin position="1120"/>
        <end position="1137"/>
    </location>
</feature>
<reference evidence="8" key="1">
    <citation type="journal article" date="2021" name="Sci. Rep.">
        <title>Diploid genomic architecture of Nitzschia inconspicua, an elite biomass production diatom.</title>
        <authorList>
            <person name="Oliver A."/>
            <person name="Podell S."/>
            <person name="Pinowska A."/>
            <person name="Traller J.C."/>
            <person name="Smith S.R."/>
            <person name="McClure R."/>
            <person name="Beliaev A."/>
            <person name="Bohutskyi P."/>
            <person name="Hill E.A."/>
            <person name="Rabines A."/>
            <person name="Zheng H."/>
            <person name="Allen L.Z."/>
            <person name="Kuo A."/>
            <person name="Grigoriev I.V."/>
            <person name="Allen A.E."/>
            <person name="Hazlebeck D."/>
            <person name="Allen E.E."/>
        </authorList>
    </citation>
    <scope>NUCLEOTIDE SEQUENCE</scope>
    <source>
        <strain evidence="8">Hildebrandi</strain>
    </source>
</reference>
<dbReference type="EMBL" id="JAGRRH010000025">
    <property type="protein sequence ID" value="KAG7342222.1"/>
    <property type="molecule type" value="Genomic_DNA"/>
</dbReference>
<reference evidence="8" key="2">
    <citation type="submission" date="2021-04" db="EMBL/GenBank/DDBJ databases">
        <authorList>
            <person name="Podell S."/>
        </authorList>
    </citation>
    <scope>NUCLEOTIDE SEQUENCE</scope>
    <source>
        <strain evidence="8">Hildebrandi</strain>
    </source>
</reference>
<evidence type="ECO:0000313" key="8">
    <source>
        <dbReference type="EMBL" id="KAG7342222.1"/>
    </source>
</evidence>
<dbReference type="GO" id="GO:0006820">
    <property type="term" value="P:monoatomic anion transport"/>
    <property type="evidence" value="ECO:0007669"/>
    <property type="project" value="InterPro"/>
</dbReference>
<organism evidence="8 9">
    <name type="scientific">Nitzschia inconspicua</name>
    <dbReference type="NCBI Taxonomy" id="303405"/>
    <lineage>
        <taxon>Eukaryota</taxon>
        <taxon>Sar</taxon>
        <taxon>Stramenopiles</taxon>
        <taxon>Ochrophyta</taxon>
        <taxon>Bacillariophyta</taxon>
        <taxon>Bacillariophyceae</taxon>
        <taxon>Bacillariophycidae</taxon>
        <taxon>Bacillariales</taxon>
        <taxon>Bacillariaceae</taxon>
        <taxon>Nitzschia</taxon>
    </lineage>
</organism>
<feature type="transmembrane region" description="Helical" evidence="6">
    <location>
        <begin position="713"/>
        <end position="736"/>
    </location>
</feature>
<dbReference type="AlphaFoldDB" id="A0A9K3PC43"/>
<evidence type="ECO:0000256" key="3">
    <source>
        <dbReference type="ARBA" id="ARBA00022989"/>
    </source>
</evidence>
<feature type="transmembrane region" description="Helical" evidence="6">
    <location>
        <begin position="798"/>
        <end position="818"/>
    </location>
</feature>
<feature type="transmembrane region" description="Helical" evidence="6">
    <location>
        <begin position="899"/>
        <end position="918"/>
    </location>
</feature>
<proteinExistence type="predicted"/>
<keyword evidence="3 6" id="KW-1133">Transmembrane helix</keyword>
<feature type="compositionally biased region" description="Polar residues" evidence="5">
    <location>
        <begin position="28"/>
        <end position="41"/>
    </location>
</feature>
<dbReference type="GO" id="GO:0005452">
    <property type="term" value="F:solute:inorganic anion antiporter activity"/>
    <property type="evidence" value="ECO:0007669"/>
    <property type="project" value="InterPro"/>
</dbReference>
<keyword evidence="4 6" id="KW-0472">Membrane</keyword>
<feature type="transmembrane region" description="Helical" evidence="6">
    <location>
        <begin position="742"/>
        <end position="762"/>
    </location>
</feature>
<dbReference type="InterPro" id="IPR011531">
    <property type="entry name" value="HCO3_transpt-like_TM_dom"/>
</dbReference>
<dbReference type="GO" id="GO:0050801">
    <property type="term" value="P:monoatomic ion homeostasis"/>
    <property type="evidence" value="ECO:0007669"/>
    <property type="project" value="TreeGrafter"/>
</dbReference>
<gene>
    <name evidence="8" type="ORF">IV203_007314</name>
</gene>
<feature type="region of interest" description="Disordered" evidence="5">
    <location>
        <begin position="521"/>
        <end position="550"/>
    </location>
</feature>
<dbReference type="Proteomes" id="UP000693970">
    <property type="component" value="Unassembled WGS sequence"/>
</dbReference>
<feature type="compositionally biased region" description="Low complexity" evidence="5">
    <location>
        <begin position="628"/>
        <end position="647"/>
    </location>
</feature>
<feature type="region of interest" description="Disordered" evidence="5">
    <location>
        <begin position="387"/>
        <end position="411"/>
    </location>
</feature>
<feature type="region of interest" description="Disordered" evidence="5">
    <location>
        <begin position="628"/>
        <end position="648"/>
    </location>
</feature>
<feature type="compositionally biased region" description="Basic and acidic residues" evidence="5">
    <location>
        <begin position="387"/>
        <end position="397"/>
    </location>
</feature>
<feature type="transmembrane region" description="Helical" evidence="6">
    <location>
        <begin position="950"/>
        <end position="968"/>
    </location>
</feature>
<dbReference type="PANTHER" id="PTHR11453">
    <property type="entry name" value="ANION EXCHANGE PROTEIN"/>
    <property type="match status" value="1"/>
</dbReference>
<accession>A0A9K3PC43</accession>
<feature type="transmembrane region" description="Helical" evidence="6">
    <location>
        <begin position="830"/>
        <end position="848"/>
    </location>
</feature>
<name>A0A9K3PC43_9STRA</name>
<dbReference type="InterPro" id="IPR003020">
    <property type="entry name" value="HCO3_transpt_euk"/>
</dbReference>
<dbReference type="GO" id="GO:0005886">
    <property type="term" value="C:plasma membrane"/>
    <property type="evidence" value="ECO:0007669"/>
    <property type="project" value="TreeGrafter"/>
</dbReference>
<evidence type="ECO:0000256" key="4">
    <source>
        <dbReference type="ARBA" id="ARBA00023136"/>
    </source>
</evidence>
<comment type="caution">
    <text evidence="8">The sequence shown here is derived from an EMBL/GenBank/DDBJ whole genome shotgun (WGS) entry which is preliminary data.</text>
</comment>
<sequence length="1188" mass="131075">MPKPPPFIATPTFPLPTTSRLKDDTLSEHTTLTRETAPYTSTLPVTHITDDMHPPSHTSVAASSTTKNSLLGKLKKLLPTNVVPVTAKQSSSNSPTAPIPTKVAVDPAYKTTHVKEKSGLAPCIGTDVANIEATSGHADHMRRFNEHFNRIMFNIDLHGNLLDADIKKPRSSQQLTNLDYHDHIQVCLASSSGNTEAITELKGRLGVKYYDIKRHHSVTVGKTPSGSEVVHLLRKGRVMVSQKEVFHAIYECHSVLSKHTKQNATMEVVKTRYQNITREMYGAKSDYAAQLYVKVDGKHEWSVKSTALVSQIDDHNCGPIACLKLWTLFQPGEVDAPKLDVKDYRAAVVSKCNELFKKLEGGLVWNKRRVVEDKDVVEWALDERAPEEVSRKRNSRDEEQEAGPLTGDVERDKRRREGMVVSLKMDRRDVTDALGLLGVVYAVSDSGAGGIEVATEHGVITMGSSKTPYYVPSDRYSALSIQDVALEGPLEIVRQQINDGIFDRDSCKQLRMREADDLRQGDLEADSLGEDNSEAVGLRKGKSGPAKSKQSIVASKKKGCRCGNGNFLLMTLCSSFQFKIPSRVTTPLRPVARWKKPKFLSRRNPPVVGPLFPARNYLSSNSTDFAAETSNSGSTSSNGATSASNGESHSRNYYPMGITKHYFETMEAQSGKDYRWIKPLSKPVSRVMIDDLKRRSECYVSDWTDGFKNLKKVIPAVLFLYFACLSPAISFGTIAAQITNDSIGVVEFLLACGASGMAYSVFCGQPMAFIAPTGLTLAFISGLFRFCTLKGLPFFPVYAWVGLWTSLFFTLLGLGGSSQLIRYCTRFTDEIFNALLSLNFIYEALASIKRNFQKADPNNLTTPFVSLAMALTTFKATAAASKFEASKFLSQRIRRLVKNFGPVIIFVAMSGINSLPSFEKFNIPTLSVPDKFQLAGGRSFLVAINSIPNSVKLMCSLPAVLLTALFFMDQNISVRVVNNPDNKLKKGPAYNLDMVALGLITGALSLVGLPWMCGATVQSMNHVKALTDSEYNPETDEVEIVDVTETRLTGFVVHALIAGSLLLLPVIRLIPIPVVSGVFLFLGRKLMSGNSFLQRIRDTFVEKDRLLEDNPIRMMGRKRTALFTGIQILCLMGLWAFKQNPVTAIFFPSVIGLLMVIRSIVLPKLFDEEELVELGDPTPSKHLNDGVI</sequence>
<keyword evidence="2 6" id="KW-0812">Transmembrane</keyword>
<comment type="subcellular location">
    <subcellularLocation>
        <location evidence="1">Membrane</location>
        <topology evidence="1">Multi-pass membrane protein</topology>
    </subcellularLocation>
</comment>
<feature type="compositionally biased region" description="Acidic residues" evidence="5">
    <location>
        <begin position="523"/>
        <end position="533"/>
    </location>
</feature>
<feature type="transmembrane region" description="Helical" evidence="6">
    <location>
        <begin position="769"/>
        <end position="786"/>
    </location>
</feature>
<evidence type="ECO:0000256" key="2">
    <source>
        <dbReference type="ARBA" id="ARBA00022692"/>
    </source>
</evidence>
<keyword evidence="9" id="KW-1185">Reference proteome</keyword>
<evidence type="ECO:0000256" key="6">
    <source>
        <dbReference type="SAM" id="Phobius"/>
    </source>
</evidence>
<dbReference type="OrthoDB" id="1735926at2759"/>
<evidence type="ECO:0000256" key="5">
    <source>
        <dbReference type="SAM" id="MobiDB-lite"/>
    </source>
</evidence>
<evidence type="ECO:0000256" key="1">
    <source>
        <dbReference type="ARBA" id="ARBA00004141"/>
    </source>
</evidence>
<dbReference type="Pfam" id="PF00955">
    <property type="entry name" value="HCO3_cotransp"/>
    <property type="match status" value="2"/>
</dbReference>
<feature type="transmembrane region" description="Helical" evidence="6">
    <location>
        <begin position="989"/>
        <end position="1012"/>
    </location>
</feature>
<feature type="region of interest" description="Disordered" evidence="5">
    <location>
        <begin position="1"/>
        <end position="41"/>
    </location>
</feature>
<feature type="domain" description="Bicarbonate transporter-like transmembrane" evidence="7">
    <location>
        <begin position="688"/>
        <end position="856"/>
    </location>
</feature>
<dbReference type="PANTHER" id="PTHR11453:SF127">
    <property type="entry name" value="SOLUTE CARRIER FAMILY 4 MEMBER 11"/>
    <property type="match status" value="1"/>
</dbReference>
<protein>
    <submittedName>
        <fullName evidence="8">HCO3- transporter family protein</fullName>
    </submittedName>
</protein>
<evidence type="ECO:0000313" key="9">
    <source>
        <dbReference type="Proteomes" id="UP000693970"/>
    </source>
</evidence>
<feature type="domain" description="Bicarbonate transporter-like transmembrane" evidence="7">
    <location>
        <begin position="861"/>
        <end position="1176"/>
    </location>
</feature>
<feature type="transmembrane region" description="Helical" evidence="6">
    <location>
        <begin position="1051"/>
        <end position="1082"/>
    </location>
</feature>
<feature type="transmembrane region" description="Helical" evidence="6">
    <location>
        <begin position="1143"/>
        <end position="1161"/>
    </location>
</feature>
<evidence type="ECO:0000259" key="7">
    <source>
        <dbReference type="Pfam" id="PF00955"/>
    </source>
</evidence>